<organism evidence="1 2">
    <name type="scientific">Pseudomonas aeruginosa (strain UCBPP-PA14)</name>
    <dbReference type="NCBI Taxonomy" id="208963"/>
    <lineage>
        <taxon>Bacteria</taxon>
        <taxon>Pseudomonadati</taxon>
        <taxon>Pseudomonadota</taxon>
        <taxon>Gammaproteobacteria</taxon>
        <taxon>Pseudomonadales</taxon>
        <taxon>Pseudomonadaceae</taxon>
        <taxon>Pseudomonas</taxon>
    </lineage>
</organism>
<dbReference type="RefSeq" id="WP_003124577.1">
    <property type="nucleotide sequence ID" value="NC_008463.1"/>
</dbReference>
<gene>
    <name evidence="1" type="ordered locus">PA14_33970</name>
</gene>
<dbReference type="Proteomes" id="UP000000653">
    <property type="component" value="Chromosome"/>
</dbReference>
<dbReference type="HOGENOM" id="CLU_836409_0_0_6"/>
<dbReference type="BioCyc" id="PAER208963:G1G74-2858-MONOMER"/>
<protein>
    <submittedName>
        <fullName evidence="1">Uncharacterized protein</fullName>
    </submittedName>
</protein>
<evidence type="ECO:0000313" key="1">
    <source>
        <dbReference type="EMBL" id="ABJ11549.1"/>
    </source>
</evidence>
<dbReference type="KEGG" id="pau:PA14_33970"/>
<name>A0A0H2ZBE1_PSEAB</name>
<proteinExistence type="predicted"/>
<accession>A0A0H2ZBE1</accession>
<sequence length="355" mass="39608">MPRTIEYWRPTNGLYHATPPGIAVLTQDSDWEVLNEATGFYEESPYPSAFKGQVYRALNYINATPTGASLLWNLYTTNNFVDITPSSLGNNVQSTNQPMALNQVAREIIVGTGPGPQTQIALNQTGIAPQAQTQWLTYVINSSPHWALDGVPGNGGGLYGYLERARQYANRWMLLFDHRYFRWSDSNEGYFNEQSYSGHFGISAHNIAITNHEVAAWLAGQPLPHRLSDAQQNHARLATIVALKDVSPPSAGCSAHVRWNPTATNPLNRIRPPAIGLAHELLHAYYSCRGAQPGYDDNHYSTVLFEYRCVGLGPWDEAPLSENALRKEWWSYACQQVPGSDPENRKAIGKRISYM</sequence>
<dbReference type="EMBL" id="CP000438">
    <property type="protein sequence ID" value="ABJ11549.1"/>
    <property type="molecule type" value="Genomic_DNA"/>
</dbReference>
<evidence type="ECO:0000313" key="2">
    <source>
        <dbReference type="Proteomes" id="UP000000653"/>
    </source>
</evidence>
<dbReference type="AlphaFoldDB" id="A0A0H2ZBE1"/>
<reference evidence="1 2" key="1">
    <citation type="journal article" date="2006" name="Genome Biol.">
        <title>Genomic analysis reveals that Pseudomonas aeruginosa virulence is combinatorial.</title>
        <authorList>
            <person name="Lee D.G."/>
            <person name="Urbach J.M."/>
            <person name="Wu G."/>
            <person name="Liberati N.T."/>
            <person name="Feinbaum R.L."/>
            <person name="Miyata S."/>
            <person name="Diggins L.T."/>
            <person name="He J."/>
            <person name="Saucier M."/>
            <person name="Deziel E."/>
            <person name="Friedman L."/>
            <person name="Li L."/>
            <person name="Grills G."/>
            <person name="Montgomery K."/>
            <person name="Kucherlapati R."/>
            <person name="Rahme L.G."/>
            <person name="Ausubel F.M."/>
        </authorList>
    </citation>
    <scope>NUCLEOTIDE SEQUENCE [LARGE SCALE GENOMIC DNA]</scope>
    <source>
        <strain evidence="1 2">UCBPP-PA14</strain>
    </source>
</reference>